<organism evidence="1 2">
    <name type="scientific">Candidatus Doudnabacteria bacterium CG10_big_fil_rev_8_21_14_0_10_41_10</name>
    <dbReference type="NCBI Taxonomy" id="1974551"/>
    <lineage>
        <taxon>Bacteria</taxon>
        <taxon>Candidatus Doudnaibacteriota</taxon>
    </lineage>
</organism>
<dbReference type="AlphaFoldDB" id="A0A2H0VD38"/>
<proteinExistence type="predicted"/>
<name>A0A2H0VD38_9BACT</name>
<comment type="caution">
    <text evidence="1">The sequence shown here is derived from an EMBL/GenBank/DDBJ whole genome shotgun (WGS) entry which is preliminary data.</text>
</comment>
<sequence length="83" mass="9468">MGINDIIEKESGIHGSGVYAGRDFKTGETVLRWDISNTLPHKEVAKMTEDEKRYISYMDGKYIIMQDPEKYVNCSYNANTTAK</sequence>
<reference evidence="2" key="1">
    <citation type="submission" date="2017-09" db="EMBL/GenBank/DDBJ databases">
        <title>Depth-based differentiation of microbial function through sediment-hosted aquifers and enrichment of novel symbionts in the deep terrestrial subsurface.</title>
        <authorList>
            <person name="Probst A.J."/>
            <person name="Ladd B."/>
            <person name="Jarett J.K."/>
            <person name="Geller-Mcgrath D.E."/>
            <person name="Sieber C.M.K."/>
            <person name="Emerson J.B."/>
            <person name="Anantharaman K."/>
            <person name="Thomas B.C."/>
            <person name="Malmstrom R."/>
            <person name="Stieglmeier M."/>
            <person name="Klingl A."/>
            <person name="Woyke T."/>
            <person name="Ryan C.M."/>
            <person name="Banfield J.F."/>
        </authorList>
    </citation>
    <scope>NUCLEOTIDE SEQUENCE [LARGE SCALE GENOMIC DNA]</scope>
</reference>
<dbReference type="EMBL" id="PFAJ01000049">
    <property type="protein sequence ID" value="PIR96983.1"/>
    <property type="molecule type" value="Genomic_DNA"/>
</dbReference>
<dbReference type="InterPro" id="IPR046341">
    <property type="entry name" value="SET_dom_sf"/>
</dbReference>
<dbReference type="Proteomes" id="UP000230557">
    <property type="component" value="Unassembled WGS sequence"/>
</dbReference>
<evidence type="ECO:0000313" key="1">
    <source>
        <dbReference type="EMBL" id="PIR96983.1"/>
    </source>
</evidence>
<accession>A0A2H0VD38</accession>
<evidence type="ECO:0000313" key="2">
    <source>
        <dbReference type="Proteomes" id="UP000230557"/>
    </source>
</evidence>
<protein>
    <recommendedName>
        <fullName evidence="3">SET domain-containing protein</fullName>
    </recommendedName>
</protein>
<evidence type="ECO:0008006" key="3">
    <source>
        <dbReference type="Google" id="ProtNLM"/>
    </source>
</evidence>
<gene>
    <name evidence="1" type="ORF">COT91_03610</name>
</gene>
<dbReference type="SUPFAM" id="SSF82199">
    <property type="entry name" value="SET domain"/>
    <property type="match status" value="1"/>
</dbReference>